<evidence type="ECO:0000259" key="3">
    <source>
        <dbReference type="Pfam" id="PF07859"/>
    </source>
</evidence>
<organism evidence="4 5">
    <name type="scientific">Prorocentrum cordatum</name>
    <dbReference type="NCBI Taxonomy" id="2364126"/>
    <lineage>
        <taxon>Eukaryota</taxon>
        <taxon>Sar</taxon>
        <taxon>Alveolata</taxon>
        <taxon>Dinophyceae</taxon>
        <taxon>Prorocentrales</taxon>
        <taxon>Prorocentraceae</taxon>
        <taxon>Prorocentrum</taxon>
    </lineage>
</organism>
<dbReference type="InterPro" id="IPR029058">
    <property type="entry name" value="AB_hydrolase_fold"/>
</dbReference>
<protein>
    <recommendedName>
        <fullName evidence="3">Alpha/beta hydrolase fold-3 domain-containing protein</fullName>
    </recommendedName>
</protein>
<keyword evidence="1" id="KW-0378">Hydrolase</keyword>
<evidence type="ECO:0000256" key="2">
    <source>
        <dbReference type="SAM" id="MobiDB-lite"/>
    </source>
</evidence>
<evidence type="ECO:0000313" key="4">
    <source>
        <dbReference type="EMBL" id="CAK0863770.1"/>
    </source>
</evidence>
<feature type="region of interest" description="Disordered" evidence="2">
    <location>
        <begin position="1"/>
        <end position="21"/>
    </location>
</feature>
<reference evidence="4" key="1">
    <citation type="submission" date="2023-10" db="EMBL/GenBank/DDBJ databases">
        <authorList>
            <person name="Chen Y."/>
            <person name="Shah S."/>
            <person name="Dougan E. K."/>
            <person name="Thang M."/>
            <person name="Chan C."/>
        </authorList>
    </citation>
    <scope>NUCLEOTIDE SEQUENCE [LARGE SCALE GENOMIC DNA]</scope>
</reference>
<keyword evidence="5" id="KW-1185">Reference proteome</keyword>
<dbReference type="EMBL" id="CAUYUJ010016294">
    <property type="protein sequence ID" value="CAK0863770.1"/>
    <property type="molecule type" value="Genomic_DNA"/>
</dbReference>
<sequence length="355" mass="38231">MERSAWAASRPRSAPLSSTPSRRLRRWGWRAPRRRRGSRSWRTCVRSHLASPGPERLAKEIQGLWTTEEIELPRRCGGGGPVRVLLGRPAGDPPGRDLPLVVWLHGGGLVAGCPTQPQLVQALRGAARAWPHADADAAAPPPALCCWAAVRYRLAPEAQLPDAVDDAVSAFLALAEPASAARFGYSRARMGLAGCSAGGVLATHAALRLAEAQEAPPPAFMVLDYPMLDPAMDTRSWAVHGDGRIIHRNFIRQCWQWSLAGPEEGATPAAERVQWASPAPHTAWAAPRLKDMRALILLGCCDPLHDEGLALAGRLRDAGVQVQVVEAAGNHVTAHMFDKGAGSEFHMGVLRLLTE</sequence>
<comment type="caution">
    <text evidence="4">The sequence shown here is derived from an EMBL/GenBank/DDBJ whole genome shotgun (WGS) entry which is preliminary data.</text>
</comment>
<dbReference type="InterPro" id="IPR013094">
    <property type="entry name" value="AB_hydrolase_3"/>
</dbReference>
<dbReference type="Proteomes" id="UP001189429">
    <property type="component" value="Unassembled WGS sequence"/>
</dbReference>
<name>A0ABN9UYN2_9DINO</name>
<dbReference type="Pfam" id="PF07859">
    <property type="entry name" value="Abhydrolase_3"/>
    <property type="match status" value="1"/>
</dbReference>
<proteinExistence type="predicted"/>
<dbReference type="InterPro" id="IPR050300">
    <property type="entry name" value="GDXG_lipolytic_enzyme"/>
</dbReference>
<evidence type="ECO:0000313" key="5">
    <source>
        <dbReference type="Proteomes" id="UP001189429"/>
    </source>
</evidence>
<gene>
    <name evidence="4" type="ORF">PCOR1329_LOCUS51819</name>
</gene>
<dbReference type="SUPFAM" id="SSF53474">
    <property type="entry name" value="alpha/beta-Hydrolases"/>
    <property type="match status" value="1"/>
</dbReference>
<feature type="domain" description="Alpha/beta hydrolase fold-3" evidence="3">
    <location>
        <begin position="101"/>
        <end position="330"/>
    </location>
</feature>
<dbReference type="PANTHER" id="PTHR48081">
    <property type="entry name" value="AB HYDROLASE SUPERFAMILY PROTEIN C4A8.06C"/>
    <property type="match status" value="1"/>
</dbReference>
<dbReference type="Gene3D" id="3.40.50.1820">
    <property type="entry name" value="alpha/beta hydrolase"/>
    <property type="match status" value="1"/>
</dbReference>
<evidence type="ECO:0000256" key="1">
    <source>
        <dbReference type="ARBA" id="ARBA00022801"/>
    </source>
</evidence>
<accession>A0ABN9UYN2</accession>
<dbReference type="PANTHER" id="PTHR48081:SF8">
    <property type="entry name" value="ALPHA_BETA HYDROLASE FOLD-3 DOMAIN-CONTAINING PROTEIN-RELATED"/>
    <property type="match status" value="1"/>
</dbReference>